<dbReference type="AlphaFoldDB" id="A0A0A9GZY0"/>
<reference evidence="1" key="2">
    <citation type="journal article" date="2015" name="Data Brief">
        <title>Shoot transcriptome of the giant reed, Arundo donax.</title>
        <authorList>
            <person name="Barrero R.A."/>
            <person name="Guerrero F.D."/>
            <person name="Moolhuijzen P."/>
            <person name="Goolsby J.A."/>
            <person name="Tidwell J."/>
            <person name="Bellgard S.E."/>
            <person name="Bellgard M.I."/>
        </authorList>
    </citation>
    <scope>NUCLEOTIDE SEQUENCE</scope>
    <source>
        <tissue evidence="1">Shoot tissue taken approximately 20 cm above the soil surface</tissue>
    </source>
</reference>
<name>A0A0A9GZY0_ARUDO</name>
<proteinExistence type="predicted"/>
<accession>A0A0A9GZY0</accession>
<organism evidence="1">
    <name type="scientific">Arundo donax</name>
    <name type="common">Giant reed</name>
    <name type="synonym">Donax arundinaceus</name>
    <dbReference type="NCBI Taxonomy" id="35708"/>
    <lineage>
        <taxon>Eukaryota</taxon>
        <taxon>Viridiplantae</taxon>
        <taxon>Streptophyta</taxon>
        <taxon>Embryophyta</taxon>
        <taxon>Tracheophyta</taxon>
        <taxon>Spermatophyta</taxon>
        <taxon>Magnoliopsida</taxon>
        <taxon>Liliopsida</taxon>
        <taxon>Poales</taxon>
        <taxon>Poaceae</taxon>
        <taxon>PACMAD clade</taxon>
        <taxon>Arundinoideae</taxon>
        <taxon>Arundineae</taxon>
        <taxon>Arundo</taxon>
    </lineage>
</organism>
<reference evidence="1" key="1">
    <citation type="submission" date="2014-09" db="EMBL/GenBank/DDBJ databases">
        <authorList>
            <person name="Magalhaes I.L.F."/>
            <person name="Oliveira U."/>
            <person name="Santos F.R."/>
            <person name="Vidigal T.H.D.A."/>
            <person name="Brescovit A.D."/>
            <person name="Santos A.J."/>
        </authorList>
    </citation>
    <scope>NUCLEOTIDE SEQUENCE</scope>
    <source>
        <tissue evidence="1">Shoot tissue taken approximately 20 cm above the soil surface</tissue>
    </source>
</reference>
<dbReference type="EMBL" id="GBRH01169770">
    <property type="protein sequence ID" value="JAE28126.1"/>
    <property type="molecule type" value="Transcribed_RNA"/>
</dbReference>
<protein>
    <submittedName>
        <fullName evidence="1">Uncharacterized protein</fullName>
    </submittedName>
</protein>
<evidence type="ECO:0000313" key="1">
    <source>
        <dbReference type="EMBL" id="JAE28126.1"/>
    </source>
</evidence>
<sequence length="37" mass="4086">MHAIRPLLPVPCSGASLLPLHACPMHGFAFRTTWRCP</sequence>